<dbReference type="InterPro" id="IPR013767">
    <property type="entry name" value="PAS_fold"/>
</dbReference>
<dbReference type="CDD" id="cd17546">
    <property type="entry name" value="REC_hyHK_CKI1_RcsC-like"/>
    <property type="match status" value="1"/>
</dbReference>
<feature type="domain" description="PAS" evidence="8">
    <location>
        <begin position="2"/>
        <end position="48"/>
    </location>
</feature>
<comment type="catalytic activity">
    <reaction evidence="1">
        <text>ATP + protein L-histidine = ADP + protein N-phospho-L-histidine.</text>
        <dbReference type="EC" id="2.7.13.3"/>
    </reaction>
</comment>
<evidence type="ECO:0000259" key="8">
    <source>
        <dbReference type="PROSITE" id="PS50112"/>
    </source>
</evidence>
<dbReference type="Gene3D" id="3.30.450.20">
    <property type="entry name" value="PAS domain"/>
    <property type="match status" value="4"/>
</dbReference>
<feature type="modified residue" description="4-aspartylphosphate" evidence="5">
    <location>
        <position position="967"/>
    </location>
</feature>
<dbReference type="InterPro" id="IPR036890">
    <property type="entry name" value="HATPase_C_sf"/>
</dbReference>
<comment type="caution">
    <text evidence="5">Lacks conserved residue(s) required for the propagation of feature annotation.</text>
</comment>
<dbReference type="Pfam" id="PF08447">
    <property type="entry name" value="PAS_3"/>
    <property type="match status" value="1"/>
</dbReference>
<dbReference type="SUPFAM" id="SSF55785">
    <property type="entry name" value="PYP-like sensor domain (PAS domain)"/>
    <property type="match status" value="4"/>
</dbReference>
<dbReference type="InterPro" id="IPR005467">
    <property type="entry name" value="His_kinase_dom"/>
</dbReference>
<dbReference type="PANTHER" id="PTHR45339">
    <property type="entry name" value="HYBRID SIGNAL TRANSDUCTION HISTIDINE KINASE J"/>
    <property type="match status" value="1"/>
</dbReference>
<dbReference type="CDD" id="cd16922">
    <property type="entry name" value="HATPase_EvgS-ArcB-TorS-like"/>
    <property type="match status" value="1"/>
</dbReference>
<dbReference type="PANTHER" id="PTHR45339:SF1">
    <property type="entry name" value="HYBRID SIGNAL TRANSDUCTION HISTIDINE KINASE J"/>
    <property type="match status" value="1"/>
</dbReference>
<evidence type="ECO:0000313" key="10">
    <source>
        <dbReference type="EMBL" id="MDM7859610.1"/>
    </source>
</evidence>
<dbReference type="SMART" id="SM00091">
    <property type="entry name" value="PAS"/>
    <property type="match status" value="3"/>
</dbReference>
<feature type="domain" description="Response regulatory" evidence="7">
    <location>
        <begin position="772"/>
        <end position="890"/>
    </location>
</feature>
<dbReference type="InterPro" id="IPR001610">
    <property type="entry name" value="PAC"/>
</dbReference>
<feature type="domain" description="Response regulatory" evidence="7">
    <location>
        <begin position="916"/>
        <end position="1036"/>
    </location>
</feature>
<dbReference type="SMART" id="SM00388">
    <property type="entry name" value="HisKA"/>
    <property type="match status" value="1"/>
</dbReference>
<dbReference type="InterPro" id="IPR011006">
    <property type="entry name" value="CheY-like_superfamily"/>
</dbReference>
<dbReference type="Gene3D" id="3.30.565.10">
    <property type="entry name" value="Histidine kinase-like ATPase, C-terminal domain"/>
    <property type="match status" value="1"/>
</dbReference>
<evidence type="ECO:0000256" key="5">
    <source>
        <dbReference type="PROSITE-ProRule" id="PRU00169"/>
    </source>
</evidence>
<evidence type="ECO:0000256" key="1">
    <source>
        <dbReference type="ARBA" id="ARBA00000085"/>
    </source>
</evidence>
<dbReference type="Pfam" id="PF00072">
    <property type="entry name" value="Response_reg"/>
    <property type="match status" value="2"/>
</dbReference>
<dbReference type="Proteomes" id="UP001234343">
    <property type="component" value="Unassembled WGS sequence"/>
</dbReference>
<dbReference type="InterPro" id="IPR003594">
    <property type="entry name" value="HATPase_dom"/>
</dbReference>
<keyword evidence="11" id="KW-1185">Reference proteome</keyword>
<dbReference type="EMBL" id="JAUCBP010000002">
    <property type="protein sequence ID" value="MDM7859610.1"/>
    <property type="molecule type" value="Genomic_DNA"/>
</dbReference>
<dbReference type="SUPFAM" id="SSF55874">
    <property type="entry name" value="ATPase domain of HSP90 chaperone/DNA topoisomerase II/histidine kinase"/>
    <property type="match status" value="1"/>
</dbReference>
<comment type="caution">
    <text evidence="10">The sequence shown here is derived from an EMBL/GenBank/DDBJ whole genome shotgun (WGS) entry which is preliminary data.</text>
</comment>
<dbReference type="SMART" id="SM00086">
    <property type="entry name" value="PAC"/>
    <property type="match status" value="3"/>
</dbReference>
<dbReference type="CDD" id="cd00082">
    <property type="entry name" value="HisKA"/>
    <property type="match status" value="1"/>
</dbReference>
<dbReference type="Pfam" id="PF00989">
    <property type="entry name" value="PAS"/>
    <property type="match status" value="1"/>
</dbReference>
<dbReference type="Pfam" id="PF02518">
    <property type="entry name" value="HATPase_c"/>
    <property type="match status" value="1"/>
</dbReference>
<feature type="domain" description="Histidine kinase" evidence="6">
    <location>
        <begin position="537"/>
        <end position="759"/>
    </location>
</feature>
<evidence type="ECO:0000256" key="4">
    <source>
        <dbReference type="ARBA" id="ARBA00023012"/>
    </source>
</evidence>
<dbReference type="PROSITE" id="PS50112">
    <property type="entry name" value="PAS"/>
    <property type="match status" value="2"/>
</dbReference>
<dbReference type="Pfam" id="PF13426">
    <property type="entry name" value="PAS_9"/>
    <property type="match status" value="2"/>
</dbReference>
<dbReference type="SUPFAM" id="SSF52172">
    <property type="entry name" value="CheY-like"/>
    <property type="match status" value="2"/>
</dbReference>
<sequence>METALLQELINKVASGILVVNKSGDISFANDKAHTLFGYPAGSLIDTNISCLIPAEYKTKHAAHVSRIFTYRQPRNMGEGNNFPALHADQHVFYIAVNLEPCSDGEHMIVTVTETTRHQSREVSLNEEKQELSLANQQLLRFTQQTFNGLVITDSAFAITWSNLAMSNLVGYSERELQGKHIHDFAGGGTSLFELRKLEAALESAKSYQGELKLYHQNGNSFWASINMQPFSVGKEIESFILLITDITEQKQLETQLIDSNNFQTALLNSAPLFLISTDNEGLITSINTYAAKMLQCRSVDVIGQVSPLQLLKRDSRLQLLQQLDVTDYNNESRIQIALAKQLLAGAFTTEITLQTFAERSVDVELTITALQTRSTNDYGLLWMGRDITAQRTAERENERHLTLIESTGEIAKLGGWELDLLSNQLWWSDQVYHIHELPVGSKVEVAKAIEFYAPEAQPIITAAVEKGIKNGTTWDEQLPFITAKGRRIWVRAVGYAVYRDGHPVKLRGAFQDISELKQAEQDALAASAAKSQFLANMSHEIRTPLNGVIGINELLKGTQLNDKQRDYVDLIHKSSQNLMTIINDILDVSKIEAGHVELTPSYFSLPELINDLIGTVNAQIKEQKKDVLVELQMDAHIPTNIYTDPNKLRQILANLLSNAFKFTDQGHIRITVKQLTNGAHQQLEFIVADSGVGIPHESVETLFDKFTQADSSSTRGKAGTGLGLSICRELTHLLGGEIQVHSEPGVGSSFSFYIPIQTTENQTESIENPVNVLLVVDNQQVSEQWQEVAPAHNFECHVVHSAPQALQQLKNTNSQYTHLIVYADLPGMDGFEFCKVLHQKGITARMPVLLITSAQQTSASDFATELGVQGIYTDTTGLQDLIAVIQGDAEPQIIETQSTNLNSENESADAITNKKVLLVEDNQINQLVAQDMLQNIGCEVLTAENGREAVEIFGLNHDDIDIIFMDCQMPVMDGFDATRAIRALPIPRAKSIAIVAVTANALDGDDELCRAAGMNDHVAKPVSIETLKKALSQWAE</sequence>
<dbReference type="EC" id="2.7.13.3" evidence="2"/>
<feature type="domain" description="PAC" evidence="9">
    <location>
        <begin position="208"/>
        <end position="259"/>
    </location>
</feature>
<evidence type="ECO:0000313" key="11">
    <source>
        <dbReference type="Proteomes" id="UP001234343"/>
    </source>
</evidence>
<dbReference type="Gene3D" id="1.10.287.130">
    <property type="match status" value="1"/>
</dbReference>
<evidence type="ECO:0000259" key="9">
    <source>
        <dbReference type="PROSITE" id="PS50113"/>
    </source>
</evidence>
<dbReference type="InterPro" id="IPR000700">
    <property type="entry name" value="PAS-assoc_C"/>
</dbReference>
<dbReference type="SMART" id="SM00387">
    <property type="entry name" value="HATPase_c"/>
    <property type="match status" value="1"/>
</dbReference>
<dbReference type="CDD" id="cd00130">
    <property type="entry name" value="PAS"/>
    <property type="match status" value="3"/>
</dbReference>
<evidence type="ECO:0000256" key="2">
    <source>
        <dbReference type="ARBA" id="ARBA00012438"/>
    </source>
</evidence>
<proteinExistence type="predicted"/>
<dbReference type="InterPro" id="IPR013655">
    <property type="entry name" value="PAS_fold_3"/>
</dbReference>
<feature type="domain" description="PAC" evidence="9">
    <location>
        <begin position="475"/>
        <end position="526"/>
    </location>
</feature>
<dbReference type="InterPro" id="IPR036097">
    <property type="entry name" value="HisK_dim/P_sf"/>
</dbReference>
<dbReference type="PRINTS" id="PR00344">
    <property type="entry name" value="BCTRLSENSOR"/>
</dbReference>
<keyword evidence="3 5" id="KW-0597">Phosphoprotein</keyword>
<dbReference type="PROSITE" id="PS50110">
    <property type="entry name" value="RESPONSE_REGULATORY"/>
    <property type="match status" value="2"/>
</dbReference>
<evidence type="ECO:0000259" key="7">
    <source>
        <dbReference type="PROSITE" id="PS50110"/>
    </source>
</evidence>
<dbReference type="Pfam" id="PF00512">
    <property type="entry name" value="HisKA"/>
    <property type="match status" value="1"/>
</dbReference>
<dbReference type="InterPro" id="IPR004358">
    <property type="entry name" value="Sig_transdc_His_kin-like_C"/>
</dbReference>
<keyword evidence="4" id="KW-0902">Two-component regulatory system</keyword>
<dbReference type="PROSITE" id="PS50113">
    <property type="entry name" value="PAC"/>
    <property type="match status" value="2"/>
</dbReference>
<evidence type="ECO:0000256" key="3">
    <source>
        <dbReference type="ARBA" id="ARBA00022553"/>
    </source>
</evidence>
<dbReference type="SMART" id="SM00448">
    <property type="entry name" value="REC"/>
    <property type="match status" value="2"/>
</dbReference>
<dbReference type="InterPro" id="IPR001789">
    <property type="entry name" value="Sig_transdc_resp-reg_receiver"/>
</dbReference>
<gene>
    <name evidence="10" type="ORF">QTP81_03185</name>
</gene>
<dbReference type="InterPro" id="IPR000014">
    <property type="entry name" value="PAS"/>
</dbReference>
<dbReference type="InterPro" id="IPR003661">
    <property type="entry name" value="HisK_dim/P_dom"/>
</dbReference>
<accession>A0ABT7STY0</accession>
<dbReference type="Gene3D" id="3.40.50.2300">
    <property type="match status" value="2"/>
</dbReference>
<dbReference type="NCBIfam" id="TIGR00229">
    <property type="entry name" value="sensory_box"/>
    <property type="match status" value="2"/>
</dbReference>
<dbReference type="RefSeq" id="WP_289363681.1">
    <property type="nucleotide sequence ID" value="NZ_JAUCBP010000002.1"/>
</dbReference>
<name>A0ABT7STY0_9ALTE</name>
<dbReference type="InterPro" id="IPR035965">
    <property type="entry name" value="PAS-like_dom_sf"/>
</dbReference>
<dbReference type="SUPFAM" id="SSF47384">
    <property type="entry name" value="Homodimeric domain of signal transducing histidine kinase"/>
    <property type="match status" value="1"/>
</dbReference>
<evidence type="ECO:0000259" key="6">
    <source>
        <dbReference type="PROSITE" id="PS50109"/>
    </source>
</evidence>
<protein>
    <recommendedName>
        <fullName evidence="2">histidine kinase</fullName>
        <ecNumber evidence="2">2.7.13.3</ecNumber>
    </recommendedName>
</protein>
<dbReference type="PROSITE" id="PS50109">
    <property type="entry name" value="HIS_KIN"/>
    <property type="match status" value="1"/>
</dbReference>
<feature type="domain" description="PAS" evidence="8">
    <location>
        <begin position="135"/>
        <end position="205"/>
    </location>
</feature>
<organism evidence="10 11">
    <name type="scientific">Alteromonas arenosi</name>
    <dbReference type="NCBI Taxonomy" id="3055817"/>
    <lineage>
        <taxon>Bacteria</taxon>
        <taxon>Pseudomonadati</taxon>
        <taxon>Pseudomonadota</taxon>
        <taxon>Gammaproteobacteria</taxon>
        <taxon>Alteromonadales</taxon>
        <taxon>Alteromonadaceae</taxon>
        <taxon>Alteromonas/Salinimonas group</taxon>
        <taxon>Alteromonas</taxon>
    </lineage>
</organism>
<reference evidence="10 11" key="1">
    <citation type="submission" date="2023-06" db="EMBL/GenBank/DDBJ databases">
        <title>Alteromonas sp. ASW11-36 isolated from intertidal sand.</title>
        <authorList>
            <person name="Li Y."/>
        </authorList>
    </citation>
    <scope>NUCLEOTIDE SEQUENCE [LARGE SCALE GENOMIC DNA]</scope>
    <source>
        <strain evidence="10 11">ASW11-36</strain>
    </source>
</reference>